<feature type="transmembrane region" description="Helical" evidence="6">
    <location>
        <begin position="333"/>
        <end position="356"/>
    </location>
</feature>
<feature type="transmembrane region" description="Helical" evidence="6">
    <location>
        <begin position="44"/>
        <end position="66"/>
    </location>
</feature>
<keyword evidence="2" id="KW-1003">Cell membrane</keyword>
<feature type="transmembrane region" description="Helical" evidence="6">
    <location>
        <begin position="167"/>
        <end position="187"/>
    </location>
</feature>
<feature type="transmembrane region" description="Helical" evidence="6">
    <location>
        <begin position="242"/>
        <end position="262"/>
    </location>
</feature>
<comment type="caution">
    <text evidence="8">The sequence shown here is derived from an EMBL/GenBank/DDBJ whole genome shotgun (WGS) entry which is preliminary data.</text>
</comment>
<keyword evidence="3 6" id="KW-0812">Transmembrane</keyword>
<evidence type="ECO:0000256" key="2">
    <source>
        <dbReference type="ARBA" id="ARBA00022475"/>
    </source>
</evidence>
<dbReference type="Proteomes" id="UP000295509">
    <property type="component" value="Unassembled WGS sequence"/>
</dbReference>
<dbReference type="InterPro" id="IPR011701">
    <property type="entry name" value="MFS"/>
</dbReference>
<feature type="transmembrane region" description="Helical" evidence="6">
    <location>
        <begin position="102"/>
        <end position="124"/>
    </location>
</feature>
<dbReference type="PROSITE" id="PS50850">
    <property type="entry name" value="MFS"/>
    <property type="match status" value="1"/>
</dbReference>
<feature type="transmembrane region" description="Helical" evidence="6">
    <location>
        <begin position="12"/>
        <end position="32"/>
    </location>
</feature>
<feature type="transmembrane region" description="Helical" evidence="6">
    <location>
        <begin position="274"/>
        <end position="296"/>
    </location>
</feature>
<name>A0A4R8LIQ5_9BURK</name>
<dbReference type="InterPro" id="IPR050189">
    <property type="entry name" value="MFS_Efflux_Transporters"/>
</dbReference>
<gene>
    <name evidence="8" type="ORF">BX592_118112</name>
</gene>
<feature type="transmembrane region" description="Helical" evidence="6">
    <location>
        <begin position="78"/>
        <end position="96"/>
    </location>
</feature>
<feature type="transmembrane region" description="Helical" evidence="6">
    <location>
        <begin position="302"/>
        <end position="321"/>
    </location>
</feature>
<dbReference type="CDD" id="cd17324">
    <property type="entry name" value="MFS_NepI_like"/>
    <property type="match status" value="1"/>
</dbReference>
<feature type="transmembrane region" description="Helical" evidence="6">
    <location>
        <begin position="136"/>
        <end position="161"/>
    </location>
</feature>
<accession>A0A4R8LIQ5</accession>
<dbReference type="Pfam" id="PF07690">
    <property type="entry name" value="MFS_1"/>
    <property type="match status" value="1"/>
</dbReference>
<dbReference type="RefSeq" id="WP_134194660.1">
    <property type="nucleotide sequence ID" value="NZ_JBHLUW010000009.1"/>
</dbReference>
<dbReference type="SUPFAM" id="SSF103473">
    <property type="entry name" value="MFS general substrate transporter"/>
    <property type="match status" value="1"/>
</dbReference>
<keyword evidence="5 6" id="KW-0472">Membrane</keyword>
<dbReference type="Gene3D" id="1.20.1250.20">
    <property type="entry name" value="MFS general substrate transporter like domains"/>
    <property type="match status" value="1"/>
</dbReference>
<dbReference type="PANTHER" id="PTHR43124">
    <property type="entry name" value="PURINE EFFLUX PUMP PBUE"/>
    <property type="match status" value="1"/>
</dbReference>
<proteinExistence type="predicted"/>
<dbReference type="PANTHER" id="PTHR43124:SF8">
    <property type="entry name" value="INNER MEMBRANE TRANSPORT PROTEIN YDHP"/>
    <property type="match status" value="1"/>
</dbReference>
<evidence type="ECO:0000313" key="8">
    <source>
        <dbReference type="EMBL" id="TDY43317.1"/>
    </source>
</evidence>
<dbReference type="InterPro" id="IPR036259">
    <property type="entry name" value="MFS_trans_sf"/>
</dbReference>
<keyword evidence="9" id="KW-1185">Reference proteome</keyword>
<keyword evidence="4 6" id="KW-1133">Transmembrane helix</keyword>
<organism evidence="8 9">
    <name type="scientific">Paraburkholderia rhizosphaerae</name>
    <dbReference type="NCBI Taxonomy" id="480658"/>
    <lineage>
        <taxon>Bacteria</taxon>
        <taxon>Pseudomonadati</taxon>
        <taxon>Pseudomonadota</taxon>
        <taxon>Betaproteobacteria</taxon>
        <taxon>Burkholderiales</taxon>
        <taxon>Burkholderiaceae</taxon>
        <taxon>Paraburkholderia</taxon>
    </lineage>
</organism>
<reference evidence="8 9" key="1">
    <citation type="submission" date="2019-03" db="EMBL/GenBank/DDBJ databases">
        <title>Genomic Encyclopedia of Type Strains, Phase III (KMG-III): the genomes of soil and plant-associated and newly described type strains.</title>
        <authorList>
            <person name="Whitman W."/>
        </authorList>
    </citation>
    <scope>NUCLEOTIDE SEQUENCE [LARGE SCALE GENOMIC DNA]</scope>
    <source>
        <strain evidence="8 9">LMG 29544</strain>
    </source>
</reference>
<feature type="domain" description="Major facilitator superfamily (MFS) profile" evidence="7">
    <location>
        <begin position="11"/>
        <end position="384"/>
    </location>
</feature>
<dbReference type="GO" id="GO:0005886">
    <property type="term" value="C:plasma membrane"/>
    <property type="evidence" value="ECO:0007669"/>
    <property type="project" value="UniProtKB-SubCell"/>
</dbReference>
<evidence type="ECO:0000256" key="5">
    <source>
        <dbReference type="ARBA" id="ARBA00023136"/>
    </source>
</evidence>
<evidence type="ECO:0000313" key="9">
    <source>
        <dbReference type="Proteomes" id="UP000295509"/>
    </source>
</evidence>
<dbReference type="InterPro" id="IPR020846">
    <property type="entry name" value="MFS_dom"/>
</dbReference>
<dbReference type="EMBL" id="SORE01000018">
    <property type="protein sequence ID" value="TDY43317.1"/>
    <property type="molecule type" value="Genomic_DNA"/>
</dbReference>
<evidence type="ECO:0000256" key="3">
    <source>
        <dbReference type="ARBA" id="ARBA00022692"/>
    </source>
</evidence>
<dbReference type="AlphaFoldDB" id="A0A4R8LIQ5"/>
<evidence type="ECO:0000256" key="6">
    <source>
        <dbReference type="SAM" id="Phobius"/>
    </source>
</evidence>
<feature type="transmembrane region" description="Helical" evidence="6">
    <location>
        <begin position="208"/>
        <end position="230"/>
    </location>
</feature>
<evidence type="ECO:0000256" key="1">
    <source>
        <dbReference type="ARBA" id="ARBA00004651"/>
    </source>
</evidence>
<evidence type="ECO:0000259" key="7">
    <source>
        <dbReference type="PROSITE" id="PS50850"/>
    </source>
</evidence>
<evidence type="ECO:0000256" key="4">
    <source>
        <dbReference type="ARBA" id="ARBA00022989"/>
    </source>
</evidence>
<dbReference type="OrthoDB" id="9788453at2"/>
<sequence length="413" mass="42556">MNKHWRTTYLPLLILTFAAFGIGTSEFVIVGLSPEIAKSLSVSVSAAGFLVTAYALGVTVGSPLVVIAASRMKRKQALIGLIGIFIVGNLACALAPGYEMLVVARVITALCHGAFFGIGSVVAAELVEPKRRARAIAMMFSGITLANVAGVPLGTALGQFAGWRATFWAVTAIGILAALGLALFLPSRLDQQQTSFTREFAALKNRSLLLALGVSVLAAASFFSVLTYIAPILQSEAGLSTHGVTLGLLLLGVAFTVGSVLGGKLADWRLVPSVNVLFLLVAVVQTVFALTMHSAVASMCAAFVWGVVAFAKFPALQTLVVNRGSEAPNLASTLNLSAFNLGNATGAWLGGAALAAGKPLTFLPVIAAVIALCGFALMLASGAAEGRRQLARVGRVESGAVRTEAADGEPCNT</sequence>
<comment type="subcellular location">
    <subcellularLocation>
        <location evidence="1">Cell membrane</location>
        <topology evidence="1">Multi-pass membrane protein</topology>
    </subcellularLocation>
</comment>
<protein>
    <submittedName>
        <fullName evidence="8">DHA1 family inner membrane transport protein</fullName>
    </submittedName>
</protein>
<dbReference type="GO" id="GO:0022857">
    <property type="term" value="F:transmembrane transporter activity"/>
    <property type="evidence" value="ECO:0007669"/>
    <property type="project" value="InterPro"/>
</dbReference>
<feature type="transmembrane region" description="Helical" evidence="6">
    <location>
        <begin position="362"/>
        <end position="384"/>
    </location>
</feature>